<feature type="compositionally biased region" description="Low complexity" evidence="1">
    <location>
        <begin position="767"/>
        <end position="785"/>
    </location>
</feature>
<feature type="region of interest" description="Disordered" evidence="1">
    <location>
        <begin position="857"/>
        <end position="935"/>
    </location>
</feature>
<feature type="compositionally biased region" description="Basic and acidic residues" evidence="1">
    <location>
        <begin position="787"/>
        <end position="805"/>
    </location>
</feature>
<feature type="region of interest" description="Disordered" evidence="1">
    <location>
        <begin position="547"/>
        <end position="573"/>
    </location>
</feature>
<feature type="compositionally biased region" description="Basic and acidic residues" evidence="1">
    <location>
        <begin position="744"/>
        <end position="753"/>
    </location>
</feature>
<feature type="compositionally biased region" description="Basic and acidic residues" evidence="1">
    <location>
        <begin position="857"/>
        <end position="884"/>
    </location>
</feature>
<feature type="region of interest" description="Disordered" evidence="1">
    <location>
        <begin position="961"/>
        <end position="1093"/>
    </location>
</feature>
<organism evidence="2 3">
    <name type="scientific">Artemia franciscana</name>
    <name type="common">Brine shrimp</name>
    <name type="synonym">Artemia sanfranciscana</name>
    <dbReference type="NCBI Taxonomy" id="6661"/>
    <lineage>
        <taxon>Eukaryota</taxon>
        <taxon>Metazoa</taxon>
        <taxon>Ecdysozoa</taxon>
        <taxon>Arthropoda</taxon>
        <taxon>Crustacea</taxon>
        <taxon>Branchiopoda</taxon>
        <taxon>Anostraca</taxon>
        <taxon>Artemiidae</taxon>
        <taxon>Artemia</taxon>
    </lineage>
</organism>
<feature type="compositionally biased region" description="Basic and acidic residues" evidence="1">
    <location>
        <begin position="119"/>
        <end position="137"/>
    </location>
</feature>
<feature type="compositionally biased region" description="Basic and acidic residues" evidence="1">
    <location>
        <begin position="472"/>
        <end position="482"/>
    </location>
</feature>
<dbReference type="EMBL" id="JAVRJZ010000019">
    <property type="protein sequence ID" value="KAK2707241.1"/>
    <property type="molecule type" value="Genomic_DNA"/>
</dbReference>
<evidence type="ECO:0000313" key="2">
    <source>
        <dbReference type="EMBL" id="KAK2707241.1"/>
    </source>
</evidence>
<proteinExistence type="predicted"/>
<protein>
    <submittedName>
        <fullName evidence="2">Uncharacterized protein</fullName>
    </submittedName>
</protein>
<evidence type="ECO:0000313" key="3">
    <source>
        <dbReference type="Proteomes" id="UP001187531"/>
    </source>
</evidence>
<feature type="region of interest" description="Disordered" evidence="1">
    <location>
        <begin position="460"/>
        <end position="482"/>
    </location>
</feature>
<comment type="caution">
    <text evidence="2">The sequence shown here is derived from an EMBL/GenBank/DDBJ whole genome shotgun (WGS) entry which is preliminary data.</text>
</comment>
<feature type="region of interest" description="Disordered" evidence="1">
    <location>
        <begin position="199"/>
        <end position="273"/>
    </location>
</feature>
<feature type="compositionally biased region" description="Basic and acidic residues" evidence="1">
    <location>
        <begin position="964"/>
        <end position="988"/>
    </location>
</feature>
<reference evidence="2" key="1">
    <citation type="submission" date="2023-07" db="EMBL/GenBank/DDBJ databases">
        <title>Chromosome-level genome assembly of Artemia franciscana.</title>
        <authorList>
            <person name="Jo E."/>
        </authorList>
    </citation>
    <scope>NUCLEOTIDE SEQUENCE</scope>
    <source>
        <tissue evidence="2">Whole body</tissue>
    </source>
</reference>
<evidence type="ECO:0000256" key="1">
    <source>
        <dbReference type="SAM" id="MobiDB-lite"/>
    </source>
</evidence>
<feature type="non-terminal residue" evidence="2">
    <location>
        <position position="1188"/>
    </location>
</feature>
<feature type="region of interest" description="Disordered" evidence="1">
    <location>
        <begin position="600"/>
        <end position="638"/>
    </location>
</feature>
<feature type="region of interest" description="Disordered" evidence="1">
    <location>
        <begin position="737"/>
        <end position="834"/>
    </location>
</feature>
<dbReference type="AlphaFoldDB" id="A0AA88HGX5"/>
<feature type="compositionally biased region" description="Basic residues" evidence="1">
    <location>
        <begin position="608"/>
        <end position="619"/>
    </location>
</feature>
<feature type="compositionally biased region" description="Basic and acidic residues" evidence="1">
    <location>
        <begin position="296"/>
        <end position="320"/>
    </location>
</feature>
<feature type="region of interest" description="Disordered" evidence="1">
    <location>
        <begin position="72"/>
        <end position="163"/>
    </location>
</feature>
<accession>A0AA88HGX5</accession>
<feature type="compositionally biased region" description="Basic and acidic residues" evidence="1">
    <location>
        <begin position="998"/>
        <end position="1033"/>
    </location>
</feature>
<feature type="compositionally biased region" description="Low complexity" evidence="1">
    <location>
        <begin position="99"/>
        <end position="117"/>
    </location>
</feature>
<name>A0AA88HGX5_ARTSF</name>
<feature type="region of interest" description="Disordered" evidence="1">
    <location>
        <begin position="295"/>
        <end position="337"/>
    </location>
</feature>
<gene>
    <name evidence="2" type="ORF">QYM36_015056</name>
</gene>
<dbReference type="Proteomes" id="UP001187531">
    <property type="component" value="Unassembled WGS sequence"/>
</dbReference>
<feature type="region of interest" description="Disordered" evidence="1">
    <location>
        <begin position="351"/>
        <end position="425"/>
    </location>
</feature>
<feature type="compositionally biased region" description="Basic and acidic residues" evidence="1">
    <location>
        <begin position="355"/>
        <end position="365"/>
    </location>
</feature>
<feature type="compositionally biased region" description="Basic and acidic residues" evidence="1">
    <location>
        <begin position="199"/>
        <end position="216"/>
    </location>
</feature>
<sequence>LLLERDADINAVMRGSEISIFLTPLDVALKKGHIALAKFFQEYGGVPATKVTDSRAVASRIAQNLTWTPNRKRVPIPIAQSDSANRRGRSSLGRSPQPISRSGTPSSITSSISCQSTVEKPRKDESPKIKDDRKDETGSGLSDSSDDDSNLSGSDSDSDTLIMDEPPTIEFDLRKIHADLKLTPTKVVRNDSDADVKKVQVEEKRISPPVKAEEAKPSVLTTSTPESVTKAPPGSLVTRASPRRGPIRKKLLEEAHTPGPTLNTSVKSDSSDVYEFSEPEPFALEMRTKKISSPIYDERNVERKMSLGQHESESKSDQRKLGLCSVQRPEPQKEARQAIRIDYIQKVVRTLSARNEGRKTVDSREAPGQPLHTSAFAKVQSFKTEVKTEPEKPPTSQPASDPCIDSILPPSLRSGPEKSKTKTSPIVDVRVKVESEANEKIMPTVTKFKIDPPTVATSAPLEVQGSINPTIKGEEPSLKEKTPKIEQEIICEPENTNIQDTMPTTVGCEAAKSTTNENKSQNENYSMVQSFVPVKPIIGPNIASMKEEKAHEVKVEPSQREGKVQSEKRELCKKELSEPVVSGGYSVEITPVEYFNEISIPDSEEPPKKRRKRPIRKPNRSSEYIEFSDSDSRSDDSSLKLTVDIREEYTLPEFPNKLEVASTPFHEPNLLCEETIPGICEDLLEIEPRTSRYNFIVDLAPEMDSTQRISILQEKMKQIRKVYADLKAEVAIDRRRKKIKKKEKQTTRSDWANRRGRSSLGRSPQPSSRTGTPSSITSSISCQSTVEKPRKDESPKIKDDRKDETGSGLSDSSDDDSNLSGSDSDSDTLIMDEPPTIEFDLRKIHADLKLTPTKVVRNDSDADVKKVQVEEKRISPPVKAEEAKPSVLTTSTPESVTKDPPGSLVTRASPRRGPIRKKLLEEAHTPGPTLNTSVKSDFSDVYEFSEPEPFALEMRTKKISSPIYDERNVERKMSLGQHESESKSDQRKLGLCSVQRPEPQKEARQAIRIDYIQKDVRTLSARNEGRKTVDSREAPGQPLHTSAFAKVQSFKTEVKTEPEKPPTSQPASDPCIDSILPPSLRSGPEKSKTKTSPIVDVRVKVESEANEEIMPTVTKFKIDPPTVATSAPLEVQGSINQTIKGEEPSLKEKTPKIEQEIICEPENTNIQDTIPTTVGCEAAKVKENKPNV</sequence>
<keyword evidence="3" id="KW-1185">Reference proteome</keyword>